<evidence type="ECO:0000313" key="2">
    <source>
        <dbReference type="Proteomes" id="UP001596527"/>
    </source>
</evidence>
<organism evidence="1 2">
    <name type="scientific">Schaalia naturae</name>
    <dbReference type="NCBI Taxonomy" id="635203"/>
    <lineage>
        <taxon>Bacteria</taxon>
        <taxon>Bacillati</taxon>
        <taxon>Actinomycetota</taxon>
        <taxon>Actinomycetes</taxon>
        <taxon>Actinomycetales</taxon>
        <taxon>Actinomycetaceae</taxon>
        <taxon>Schaalia</taxon>
    </lineage>
</organism>
<dbReference type="Proteomes" id="UP001596527">
    <property type="component" value="Unassembled WGS sequence"/>
</dbReference>
<sequence length="77" mass="8597">MASETEYRARAASFAAHYQLALSPGDLRRMARDMRTLGTDRALRAAFYAAGHRDLRRGQDPTWTSAYAAHPEWGQAA</sequence>
<reference evidence="2" key="1">
    <citation type="journal article" date="2019" name="Int. J. Syst. Evol. Microbiol.">
        <title>The Global Catalogue of Microorganisms (GCM) 10K type strain sequencing project: providing services to taxonomists for standard genome sequencing and annotation.</title>
        <authorList>
            <consortium name="The Broad Institute Genomics Platform"/>
            <consortium name="The Broad Institute Genome Sequencing Center for Infectious Disease"/>
            <person name="Wu L."/>
            <person name="Ma J."/>
        </authorList>
    </citation>
    <scope>NUCLEOTIDE SEQUENCE [LARGE SCALE GENOMIC DNA]</scope>
    <source>
        <strain evidence="2">CCUG 56698</strain>
    </source>
</reference>
<dbReference type="RefSeq" id="WP_380975002.1">
    <property type="nucleotide sequence ID" value="NZ_JBHTEF010000001.1"/>
</dbReference>
<accession>A0ABW2SP47</accession>
<comment type="caution">
    <text evidence="1">The sequence shown here is derived from an EMBL/GenBank/DDBJ whole genome shotgun (WGS) entry which is preliminary data.</text>
</comment>
<evidence type="ECO:0000313" key="1">
    <source>
        <dbReference type="EMBL" id="MFC7581574.1"/>
    </source>
</evidence>
<keyword evidence="2" id="KW-1185">Reference proteome</keyword>
<gene>
    <name evidence="1" type="ORF">ACFQWG_10250</name>
</gene>
<name>A0ABW2SP47_9ACTO</name>
<proteinExistence type="predicted"/>
<dbReference type="EMBL" id="JBHTEF010000001">
    <property type="protein sequence ID" value="MFC7581574.1"/>
    <property type="molecule type" value="Genomic_DNA"/>
</dbReference>
<protein>
    <submittedName>
        <fullName evidence="1">Uncharacterized protein</fullName>
    </submittedName>
</protein>